<name>A0A239X734_9FLAO</name>
<protein>
    <submittedName>
        <fullName evidence="3">Por secretion system C-terminal sorting domain</fullName>
    </submittedName>
</protein>
<dbReference type="AlphaFoldDB" id="A0A239X734"/>
<dbReference type="InterPro" id="IPR001322">
    <property type="entry name" value="Lamin_tail_dom"/>
</dbReference>
<accession>A0A239X734</accession>
<evidence type="ECO:0000313" key="4">
    <source>
        <dbReference type="Proteomes" id="UP000215196"/>
    </source>
</evidence>
<dbReference type="RefSeq" id="WP_095071094.1">
    <property type="nucleotide sequence ID" value="NZ_LT906465.1"/>
</dbReference>
<dbReference type="PROSITE" id="PS51841">
    <property type="entry name" value="LTD"/>
    <property type="match status" value="1"/>
</dbReference>
<feature type="domain" description="LTD" evidence="2">
    <location>
        <begin position="9"/>
        <end position="158"/>
    </location>
</feature>
<dbReference type="Pfam" id="PF00932">
    <property type="entry name" value="LTD"/>
    <property type="match status" value="1"/>
</dbReference>
<dbReference type="Gene3D" id="2.60.40.1260">
    <property type="entry name" value="Lamin Tail domain"/>
    <property type="match status" value="1"/>
</dbReference>
<keyword evidence="4" id="KW-1185">Reference proteome</keyword>
<dbReference type="InterPro" id="IPR036415">
    <property type="entry name" value="Lamin_tail_dom_sf"/>
</dbReference>
<dbReference type="NCBIfam" id="TIGR04183">
    <property type="entry name" value="Por_Secre_tail"/>
    <property type="match status" value="1"/>
</dbReference>
<dbReference type="Pfam" id="PF18962">
    <property type="entry name" value="Por_Secre_tail"/>
    <property type="match status" value="1"/>
</dbReference>
<dbReference type="KEGG" id="ctak:4412677_01050"/>
<gene>
    <name evidence="3" type="ORF">SAMEA4412677_01050</name>
</gene>
<dbReference type="EMBL" id="LT906465">
    <property type="protein sequence ID" value="SNV42216.1"/>
    <property type="molecule type" value="Genomic_DNA"/>
</dbReference>
<keyword evidence="1" id="KW-0732">Signal</keyword>
<dbReference type="SUPFAM" id="SSF74853">
    <property type="entry name" value="Lamin A/C globular tail domain"/>
    <property type="match status" value="1"/>
</dbReference>
<evidence type="ECO:0000259" key="2">
    <source>
        <dbReference type="PROSITE" id="PS51841"/>
    </source>
</evidence>
<evidence type="ECO:0000313" key="3">
    <source>
        <dbReference type="EMBL" id="SNV42216.1"/>
    </source>
</evidence>
<dbReference type="Proteomes" id="UP000215196">
    <property type="component" value="Chromosome 1"/>
</dbReference>
<sequence length="282" mass="29048">MKKLYSLLATVVATIAFSQGKIVINEIYGAGGNSGATYTCDYVELKNIGDAPLTLTGASLQYAASGSSSTFNSYQALPEITLSPNQTYLIQEACGTNGAPLPVTADFVGTTNTSFTGTVYNTPLNFAASNGKVALVSNYSQVVSPTDANVIDFVGYGTASLYEGTAPAPAASTTKSVERISGDSNNNGADFAAVTPTPTNSTLAVSDITSSKVKFIKNTLVTNTIEFSAKANVKIYSVNGQVVKTAAVNDGTSLDISALAKGVYVVAGDVDGHSVSQKIIKK</sequence>
<dbReference type="InterPro" id="IPR026444">
    <property type="entry name" value="Secre_tail"/>
</dbReference>
<reference evidence="3 4" key="1">
    <citation type="submission" date="2017-06" db="EMBL/GenBank/DDBJ databases">
        <authorList>
            <consortium name="Pathogen Informatics"/>
        </authorList>
    </citation>
    <scope>NUCLEOTIDE SEQUENCE [LARGE SCALE GENOMIC DNA]</scope>
    <source>
        <strain evidence="3 4">NCTC13490</strain>
    </source>
</reference>
<evidence type="ECO:0000256" key="1">
    <source>
        <dbReference type="ARBA" id="ARBA00022729"/>
    </source>
</evidence>
<proteinExistence type="predicted"/>
<organism evidence="3 4">
    <name type="scientific">Chryseobacterium taklimakanense</name>
    <dbReference type="NCBI Taxonomy" id="536441"/>
    <lineage>
        <taxon>Bacteria</taxon>
        <taxon>Pseudomonadati</taxon>
        <taxon>Bacteroidota</taxon>
        <taxon>Flavobacteriia</taxon>
        <taxon>Flavobacteriales</taxon>
        <taxon>Weeksellaceae</taxon>
        <taxon>Chryseobacterium group</taxon>
        <taxon>Chryseobacterium</taxon>
    </lineage>
</organism>